<reference evidence="3 4" key="1">
    <citation type="journal article" date="2012" name="Genome Biol.">
        <title>Sequencing three crocodilian genomes to illuminate the evolution of archosaurs and amniotes.</title>
        <authorList>
            <person name="St John J.A."/>
            <person name="Braun E.L."/>
            <person name="Isberg S.R."/>
            <person name="Miles L.G."/>
            <person name="Chong A.Y."/>
            <person name="Gongora J."/>
            <person name="Dalzell P."/>
            <person name="Moran C."/>
            <person name="Bed'hom B."/>
            <person name="Abzhanov A."/>
            <person name="Burgess S.C."/>
            <person name="Cooksey A.M."/>
            <person name="Castoe T.A."/>
            <person name="Crawford N.G."/>
            <person name="Densmore L.D."/>
            <person name="Drew J.C."/>
            <person name="Edwards S.V."/>
            <person name="Faircloth B.C."/>
            <person name="Fujita M.K."/>
            <person name="Greenwold M.J."/>
            <person name="Hoffmann F.G."/>
            <person name="Howard J.M."/>
            <person name="Iguchi T."/>
            <person name="Janes D.E."/>
            <person name="Khan S.Y."/>
            <person name="Kohno S."/>
            <person name="de Koning A.J."/>
            <person name="Lance S.L."/>
            <person name="McCarthy F.M."/>
            <person name="McCormack J.E."/>
            <person name="Merchant M.E."/>
            <person name="Peterson D.G."/>
            <person name="Pollock D.D."/>
            <person name="Pourmand N."/>
            <person name="Raney B.J."/>
            <person name="Roessler K.A."/>
            <person name="Sanford J.R."/>
            <person name="Sawyer R.H."/>
            <person name="Schmidt C.J."/>
            <person name="Triplett E.W."/>
            <person name="Tuberville T.D."/>
            <person name="Venegas-Anaya M."/>
            <person name="Howard J.T."/>
            <person name="Jarvis E.D."/>
            <person name="Guillette L.J.Jr."/>
            <person name="Glenn T.C."/>
            <person name="Green R.E."/>
            <person name="Ray D.A."/>
        </authorList>
    </citation>
    <scope>NUCLEOTIDE SEQUENCE [LARGE SCALE GENOMIC DNA]</scope>
    <source>
        <strain evidence="3">KSC_2009_1</strain>
    </source>
</reference>
<dbReference type="AlphaFoldDB" id="A0A151NHA2"/>
<organism evidence="3 4">
    <name type="scientific">Alligator mississippiensis</name>
    <name type="common">American alligator</name>
    <dbReference type="NCBI Taxonomy" id="8496"/>
    <lineage>
        <taxon>Eukaryota</taxon>
        <taxon>Metazoa</taxon>
        <taxon>Chordata</taxon>
        <taxon>Craniata</taxon>
        <taxon>Vertebrata</taxon>
        <taxon>Euteleostomi</taxon>
        <taxon>Archelosauria</taxon>
        <taxon>Archosauria</taxon>
        <taxon>Crocodylia</taxon>
        <taxon>Alligatoridae</taxon>
        <taxon>Alligatorinae</taxon>
        <taxon>Alligator</taxon>
    </lineage>
</organism>
<protein>
    <recommendedName>
        <fullName evidence="5">Tyrosine-protein kinase SgK223</fullName>
    </recommendedName>
</protein>
<evidence type="ECO:0000256" key="1">
    <source>
        <dbReference type="ARBA" id="ARBA00038349"/>
    </source>
</evidence>
<keyword evidence="4" id="KW-1185">Reference proteome</keyword>
<sequence length="651" mass="72885">MHSTEHRAQIILEKKEMAEPEQADPPPLPGKTQRSSIRRTDGSVSSSGSADPSSLGSDKASSSVQDPDAGSSSQPSSPGDLIYSNIGEIRAHLVPNKVCRGSSPGRLLSDTSSGSLPPPLPKKLSRTSSLPERVPSHNCPGRGASSHTLQYVSSAVTSRSGGYCYSSTLLNKEKPLSSNQSRPPSHPKRYLSKSQSMGEPQLWGRLNKTHPDPFHRNSHLELLTFTTPDRELLSFFKDLENQATVYEKVMGRQLVSLTHLTTRVQEILVGKEEEQQLVGTQLAGKKWADFKLLDKEPCCETGDAWYYRICCAQQVFAAKVHKCYPSSLSVQTSLEAHFNIQQVFGHFIDSLPKDVMPPKSPQKLSQFCPNEQEEDVCTSSSPRVSPHLAQVVISPEIPYQTLADFVKKSQHLHSSSPGHYERLACLLLLQLCTGLEYLKKQEVLHYNICPENLLLVHCPSPPQGQQDRDLTPELLLPRLLISNFSKTVRKTRPALQTQESDRVQNTDEFQVVLLIYEILHAADSLEKASGLRWDDLPAIPALSIYSQGLQQLATLLLHPDRHRRVSLQQAKSILQILLWGPRQELFARNPMTDVLLQNWIDIKRTLLLLKFAEKLTEAEVTLSLEEWLCCQYLKEITTYTLHPVVRILYAL</sequence>
<dbReference type="InterPro" id="IPR011009">
    <property type="entry name" value="Kinase-like_dom_sf"/>
</dbReference>
<feature type="compositionally biased region" description="Polar residues" evidence="2">
    <location>
        <begin position="174"/>
        <end position="183"/>
    </location>
</feature>
<feature type="region of interest" description="Disordered" evidence="2">
    <location>
        <begin position="174"/>
        <end position="210"/>
    </location>
</feature>
<dbReference type="GO" id="GO:0005925">
    <property type="term" value="C:focal adhesion"/>
    <property type="evidence" value="ECO:0007669"/>
    <property type="project" value="TreeGrafter"/>
</dbReference>
<dbReference type="GO" id="GO:0015629">
    <property type="term" value="C:actin cytoskeleton"/>
    <property type="evidence" value="ECO:0007669"/>
    <property type="project" value="TreeGrafter"/>
</dbReference>
<dbReference type="STRING" id="8496.A0A151NHA2"/>
<name>A0A151NHA2_ALLMI</name>
<comment type="caution">
    <text evidence="3">The sequence shown here is derived from an EMBL/GenBank/DDBJ whole genome shotgun (WGS) entry which is preliminary data.</text>
</comment>
<dbReference type="Gene3D" id="1.10.510.10">
    <property type="entry name" value="Transferase(Phosphotransferase) domain 1"/>
    <property type="match status" value="1"/>
</dbReference>
<feature type="compositionally biased region" description="Low complexity" evidence="2">
    <location>
        <begin position="42"/>
        <end position="58"/>
    </location>
</feature>
<feature type="compositionally biased region" description="Polar residues" evidence="2">
    <location>
        <begin position="59"/>
        <end position="77"/>
    </location>
</feature>
<gene>
    <name evidence="3" type="ORF">Y1Q_0012004</name>
</gene>
<evidence type="ECO:0000256" key="2">
    <source>
        <dbReference type="SAM" id="MobiDB-lite"/>
    </source>
</evidence>
<dbReference type="KEGG" id="amj:102569394"/>
<feature type="region of interest" description="Disordered" evidence="2">
    <location>
        <begin position="1"/>
        <end position="82"/>
    </location>
</feature>
<evidence type="ECO:0000313" key="3">
    <source>
        <dbReference type="EMBL" id="KYO36019.1"/>
    </source>
</evidence>
<dbReference type="Proteomes" id="UP000050525">
    <property type="component" value="Unassembled WGS sequence"/>
</dbReference>
<evidence type="ECO:0008006" key="5">
    <source>
        <dbReference type="Google" id="ProtNLM"/>
    </source>
</evidence>
<evidence type="ECO:0000313" key="4">
    <source>
        <dbReference type="Proteomes" id="UP000050525"/>
    </source>
</evidence>
<dbReference type="OrthoDB" id="9447225at2759"/>
<dbReference type="SUPFAM" id="SSF56112">
    <property type="entry name" value="Protein kinase-like (PK-like)"/>
    <property type="match status" value="1"/>
</dbReference>
<comment type="similarity">
    <text evidence="1">Belongs to the protein kinase superfamily.</text>
</comment>
<dbReference type="EMBL" id="AKHW03003034">
    <property type="protein sequence ID" value="KYO36019.1"/>
    <property type="molecule type" value="Genomic_DNA"/>
</dbReference>
<proteinExistence type="inferred from homology"/>
<feature type="compositionally biased region" description="Basic and acidic residues" evidence="2">
    <location>
        <begin position="1"/>
        <end position="18"/>
    </location>
</feature>
<dbReference type="InterPro" id="IPR051511">
    <property type="entry name" value="MitoQC_Scaffold_Kinases"/>
</dbReference>
<dbReference type="GO" id="GO:0004672">
    <property type="term" value="F:protein kinase activity"/>
    <property type="evidence" value="ECO:0007669"/>
    <property type="project" value="TreeGrafter"/>
</dbReference>
<dbReference type="eggNOG" id="ENOG502QVUZ">
    <property type="taxonomic scope" value="Eukaryota"/>
</dbReference>
<dbReference type="PANTHER" id="PTHR22972:SF6">
    <property type="entry name" value="PROTEIN PEAK3"/>
    <property type="match status" value="1"/>
</dbReference>
<feature type="region of interest" description="Disordered" evidence="2">
    <location>
        <begin position="97"/>
        <end position="146"/>
    </location>
</feature>
<dbReference type="PANTHER" id="PTHR22972">
    <property type="entry name" value="SERINE/THREONINE PROTEIN KINASE"/>
    <property type="match status" value="1"/>
</dbReference>
<accession>A0A151NHA2</accession>